<protein>
    <submittedName>
        <fullName evidence="2">Uncharacterized protein</fullName>
    </submittedName>
</protein>
<organism evidence="2">
    <name type="scientific">bioreactor metagenome</name>
    <dbReference type="NCBI Taxonomy" id="1076179"/>
    <lineage>
        <taxon>unclassified sequences</taxon>
        <taxon>metagenomes</taxon>
        <taxon>ecological metagenomes</taxon>
    </lineage>
</organism>
<accession>A0A645J8L5</accession>
<dbReference type="EMBL" id="VSSQ01133524">
    <property type="protein sequence ID" value="MPN59472.1"/>
    <property type="molecule type" value="Genomic_DNA"/>
</dbReference>
<proteinExistence type="predicted"/>
<feature type="compositionally biased region" description="Basic and acidic residues" evidence="1">
    <location>
        <begin position="77"/>
        <end position="88"/>
    </location>
</feature>
<feature type="region of interest" description="Disordered" evidence="1">
    <location>
        <begin position="59"/>
        <end position="98"/>
    </location>
</feature>
<name>A0A645J8L5_9ZZZZ</name>
<reference evidence="2" key="1">
    <citation type="submission" date="2019-08" db="EMBL/GenBank/DDBJ databases">
        <authorList>
            <person name="Kucharzyk K."/>
            <person name="Murdoch R.W."/>
            <person name="Higgins S."/>
            <person name="Loffler F."/>
        </authorList>
    </citation>
    <scope>NUCLEOTIDE SEQUENCE</scope>
</reference>
<dbReference type="AlphaFoldDB" id="A0A645J8L5"/>
<comment type="caution">
    <text evidence="2">The sequence shown here is derived from an EMBL/GenBank/DDBJ whole genome shotgun (WGS) entry which is preliminary data.</text>
</comment>
<gene>
    <name evidence="2" type="ORF">SDC9_207193</name>
</gene>
<sequence length="160" mass="16895">MDEVVASAARQVVDAVITVQAVRQGGAGHVVGDVFADKQHRVVGEHDLTDGRALTGEARTEDHRLAGEGQGDAGRGVGRETNRGREGDGNLSGVHARRKGQRVGRFEVQRLVGGDRREIVVSHASLQSVSHGPPKRLATIFQWSGPSGPILASQQGRGEG</sequence>
<evidence type="ECO:0000256" key="1">
    <source>
        <dbReference type="SAM" id="MobiDB-lite"/>
    </source>
</evidence>
<evidence type="ECO:0000313" key="2">
    <source>
        <dbReference type="EMBL" id="MPN59472.1"/>
    </source>
</evidence>